<evidence type="ECO:0000313" key="5">
    <source>
        <dbReference type="Proteomes" id="UP000749559"/>
    </source>
</evidence>
<dbReference type="InterPro" id="IPR027417">
    <property type="entry name" value="P-loop_NTPase"/>
</dbReference>
<protein>
    <submittedName>
        <fullName evidence="4">Uncharacterized protein</fullName>
    </submittedName>
</protein>
<evidence type="ECO:0000256" key="2">
    <source>
        <dbReference type="ARBA" id="ARBA00022741"/>
    </source>
</evidence>
<reference evidence="4" key="1">
    <citation type="submission" date="2022-03" db="EMBL/GenBank/DDBJ databases">
        <authorList>
            <person name="Martin C."/>
        </authorList>
    </citation>
    <scope>NUCLEOTIDE SEQUENCE</scope>
</reference>
<sequence>MADGSPHEIGVVSIMLIGKTGSGKSSTANSIRGIEGTFKSSCGLQSQTSECQYDIFYLEEANATIEIIDTPGLCDTRANITPEYIADELVKSVVLVAPGPHVFCNVLSSTTRFTAEENDTIAQCEAIFGKEFYEHSCVIFTGRDQLERQKVSVDDFIFKNPLPEVHDLLSKCDYRYVFIDNSQPIDERKTWGLLVFEQMREWELFGKRYQDQRGLTKLADEVTEVAAVATGTEKRLMKHKIAHSWGKYKKYFKPVFKKMSTLLSVMGGVGNIVVSILRSTGTL</sequence>
<dbReference type="InterPro" id="IPR006703">
    <property type="entry name" value="G_AIG1"/>
</dbReference>
<dbReference type="Pfam" id="PF04548">
    <property type="entry name" value="AIG1"/>
    <property type="match status" value="1"/>
</dbReference>
<comment type="caution">
    <text evidence="4">The sequence shown here is derived from an EMBL/GenBank/DDBJ whole genome shotgun (WGS) entry which is preliminary data.</text>
</comment>
<keyword evidence="2" id="KW-0547">Nucleotide-binding</keyword>
<dbReference type="Proteomes" id="UP000749559">
    <property type="component" value="Unassembled WGS sequence"/>
</dbReference>
<gene>
    <name evidence="4" type="ORF">OFUS_LOCUS5677</name>
</gene>
<dbReference type="OrthoDB" id="10061751at2759"/>
<evidence type="ECO:0000256" key="1">
    <source>
        <dbReference type="ARBA" id="ARBA00008535"/>
    </source>
</evidence>
<comment type="similarity">
    <text evidence="1">Belongs to the TRAFAC class TrmE-Era-EngA-EngB-Septin-like GTPase superfamily. AIG1/Toc34/Toc159-like paraseptin GTPase family. IAN subfamily.</text>
</comment>
<dbReference type="GO" id="GO:0005525">
    <property type="term" value="F:GTP binding"/>
    <property type="evidence" value="ECO:0007669"/>
    <property type="project" value="UniProtKB-KW"/>
</dbReference>
<dbReference type="PANTHER" id="PTHR10903">
    <property type="entry name" value="GTPASE, IMAP FAMILY MEMBER-RELATED"/>
    <property type="match status" value="1"/>
</dbReference>
<dbReference type="InterPro" id="IPR045058">
    <property type="entry name" value="GIMA/IAN/Toc"/>
</dbReference>
<evidence type="ECO:0000256" key="3">
    <source>
        <dbReference type="ARBA" id="ARBA00023134"/>
    </source>
</evidence>
<dbReference type="AlphaFoldDB" id="A0A8J1YA38"/>
<dbReference type="SUPFAM" id="SSF52540">
    <property type="entry name" value="P-loop containing nucleoside triphosphate hydrolases"/>
    <property type="match status" value="1"/>
</dbReference>
<dbReference type="PROSITE" id="PS51720">
    <property type="entry name" value="G_AIG1"/>
    <property type="match status" value="1"/>
</dbReference>
<keyword evidence="3" id="KW-0342">GTP-binding</keyword>
<organism evidence="4 5">
    <name type="scientific">Owenia fusiformis</name>
    <name type="common">Polychaete worm</name>
    <dbReference type="NCBI Taxonomy" id="6347"/>
    <lineage>
        <taxon>Eukaryota</taxon>
        <taxon>Metazoa</taxon>
        <taxon>Spiralia</taxon>
        <taxon>Lophotrochozoa</taxon>
        <taxon>Annelida</taxon>
        <taxon>Polychaeta</taxon>
        <taxon>Sedentaria</taxon>
        <taxon>Canalipalpata</taxon>
        <taxon>Sabellida</taxon>
        <taxon>Oweniida</taxon>
        <taxon>Oweniidae</taxon>
        <taxon>Owenia</taxon>
    </lineage>
</organism>
<name>A0A8J1YA38_OWEFU</name>
<dbReference type="Gene3D" id="3.40.50.300">
    <property type="entry name" value="P-loop containing nucleotide triphosphate hydrolases"/>
    <property type="match status" value="1"/>
</dbReference>
<dbReference type="EMBL" id="CAIIXF020000003">
    <property type="protein sequence ID" value="CAH1778815.1"/>
    <property type="molecule type" value="Genomic_DNA"/>
</dbReference>
<proteinExistence type="inferred from homology"/>
<keyword evidence="5" id="KW-1185">Reference proteome</keyword>
<evidence type="ECO:0000313" key="4">
    <source>
        <dbReference type="EMBL" id="CAH1778815.1"/>
    </source>
</evidence>
<accession>A0A8J1YA38</accession>
<dbReference type="PANTHER" id="PTHR10903:SF184">
    <property type="entry name" value="GTP-BINDING PROTEIN A"/>
    <property type="match status" value="1"/>
</dbReference>